<dbReference type="PROSITE" id="PS51257">
    <property type="entry name" value="PROKAR_LIPOPROTEIN"/>
    <property type="match status" value="1"/>
</dbReference>
<protein>
    <recommendedName>
        <fullName evidence="3">Lipoprotein</fullName>
    </recommendedName>
</protein>
<name>A0A9X3WQQ6_9BACI</name>
<organism evidence="1 2">
    <name type="scientific">Aquibacillus koreensis</name>
    <dbReference type="NCBI Taxonomy" id="279446"/>
    <lineage>
        <taxon>Bacteria</taxon>
        <taxon>Bacillati</taxon>
        <taxon>Bacillota</taxon>
        <taxon>Bacilli</taxon>
        <taxon>Bacillales</taxon>
        <taxon>Bacillaceae</taxon>
        <taxon>Aquibacillus</taxon>
    </lineage>
</organism>
<reference evidence="1" key="1">
    <citation type="submission" date="2022-06" db="EMBL/GenBank/DDBJ databases">
        <title>Aquibacillus sp. a new bacterium isolated from soil saline samples.</title>
        <authorList>
            <person name="Galisteo C."/>
            <person name="De La Haba R."/>
            <person name="Sanchez-Porro C."/>
            <person name="Ventosa A."/>
        </authorList>
    </citation>
    <scope>NUCLEOTIDE SEQUENCE</scope>
    <source>
        <strain evidence="1">JCM 12387</strain>
    </source>
</reference>
<accession>A0A9X3WQQ6</accession>
<dbReference type="Proteomes" id="UP001145072">
    <property type="component" value="Unassembled WGS sequence"/>
</dbReference>
<evidence type="ECO:0000313" key="2">
    <source>
        <dbReference type="Proteomes" id="UP001145072"/>
    </source>
</evidence>
<gene>
    <name evidence="1" type="ORF">NC661_15000</name>
</gene>
<dbReference type="AlphaFoldDB" id="A0A9X3WQQ6"/>
<dbReference type="RefSeq" id="WP_259865934.1">
    <property type="nucleotide sequence ID" value="NZ_JAMQJZ010000013.1"/>
</dbReference>
<evidence type="ECO:0008006" key="3">
    <source>
        <dbReference type="Google" id="ProtNLM"/>
    </source>
</evidence>
<evidence type="ECO:0000313" key="1">
    <source>
        <dbReference type="EMBL" id="MDC3421679.1"/>
    </source>
</evidence>
<dbReference type="EMBL" id="JAMQJZ010000013">
    <property type="protein sequence ID" value="MDC3421679.1"/>
    <property type="molecule type" value="Genomic_DNA"/>
</dbReference>
<proteinExistence type="predicted"/>
<sequence length="176" mass="20184">MKKVFMGVLLTGLIFIVGCNEDFDYENEEVAAIVRGEEITIGELRFLYPDKKALDNLDGTIKATLAIQEAKKMDLDVSEEMKEIEGANVYPEEANNSETAKNIRQFAHTQAAKFGMEPEEYYKEYTEKTREISFYVVGYIEEMIGEADDKAFTEQANKLLDDLVEENRDEINIRIQ</sequence>
<keyword evidence="2" id="KW-1185">Reference proteome</keyword>
<comment type="caution">
    <text evidence="1">The sequence shown here is derived from an EMBL/GenBank/DDBJ whole genome shotgun (WGS) entry which is preliminary data.</text>
</comment>